<dbReference type="InterPro" id="IPR017439">
    <property type="entry name" value="Amidohydrolase"/>
</dbReference>
<comment type="caution">
    <text evidence="2">The sequence shown here is derived from an EMBL/GenBank/DDBJ whole genome shotgun (WGS) entry which is preliminary data.</text>
</comment>
<proteinExistence type="predicted"/>
<name>A0A918E0Z3_9ACTN</name>
<feature type="compositionally biased region" description="Basic residues" evidence="1">
    <location>
        <begin position="117"/>
        <end position="130"/>
    </location>
</feature>
<dbReference type="RefSeq" id="WP_373287086.1">
    <property type="nucleotide sequence ID" value="NZ_BMMS01000023.1"/>
</dbReference>
<gene>
    <name evidence="2" type="ORF">GCM10012280_49670</name>
</gene>
<feature type="compositionally biased region" description="Basic residues" evidence="1">
    <location>
        <begin position="139"/>
        <end position="149"/>
    </location>
</feature>
<dbReference type="GO" id="GO:0016787">
    <property type="term" value="F:hydrolase activity"/>
    <property type="evidence" value="ECO:0007669"/>
    <property type="project" value="InterPro"/>
</dbReference>
<accession>A0A918E0Z3</accession>
<reference evidence="2" key="2">
    <citation type="submission" date="2020-09" db="EMBL/GenBank/DDBJ databases">
        <authorList>
            <person name="Sun Q."/>
            <person name="Zhou Y."/>
        </authorList>
    </citation>
    <scope>NUCLEOTIDE SEQUENCE</scope>
    <source>
        <strain evidence="2">CGMCC 4.7201</strain>
    </source>
</reference>
<dbReference type="EMBL" id="BMMS01000023">
    <property type="protein sequence ID" value="GGO94535.1"/>
    <property type="molecule type" value="Genomic_DNA"/>
</dbReference>
<feature type="region of interest" description="Disordered" evidence="1">
    <location>
        <begin position="117"/>
        <end position="149"/>
    </location>
</feature>
<dbReference type="Proteomes" id="UP000641932">
    <property type="component" value="Unassembled WGS sequence"/>
</dbReference>
<keyword evidence="3" id="KW-1185">Reference proteome</keyword>
<evidence type="ECO:0000313" key="2">
    <source>
        <dbReference type="EMBL" id="GGO94535.1"/>
    </source>
</evidence>
<dbReference type="Gene3D" id="3.40.630.10">
    <property type="entry name" value="Zn peptidases"/>
    <property type="match status" value="1"/>
</dbReference>
<evidence type="ECO:0000256" key="1">
    <source>
        <dbReference type="SAM" id="MobiDB-lite"/>
    </source>
</evidence>
<organism evidence="2 3">
    <name type="scientific">Wenjunlia tyrosinilytica</name>
    <dbReference type="NCBI Taxonomy" id="1544741"/>
    <lineage>
        <taxon>Bacteria</taxon>
        <taxon>Bacillati</taxon>
        <taxon>Actinomycetota</taxon>
        <taxon>Actinomycetes</taxon>
        <taxon>Kitasatosporales</taxon>
        <taxon>Streptomycetaceae</taxon>
        <taxon>Wenjunlia</taxon>
    </lineage>
</organism>
<protein>
    <submittedName>
        <fullName evidence="2">Uncharacterized protein</fullName>
    </submittedName>
</protein>
<dbReference type="AlphaFoldDB" id="A0A918E0Z3"/>
<dbReference type="PANTHER" id="PTHR11014:SF63">
    <property type="entry name" value="METALLOPEPTIDASE, PUTATIVE (AFU_ORTHOLOGUE AFUA_6G09600)-RELATED"/>
    <property type="match status" value="1"/>
</dbReference>
<reference evidence="2" key="1">
    <citation type="journal article" date="2014" name="Int. J. Syst. Evol. Microbiol.">
        <title>Complete genome sequence of Corynebacterium casei LMG S-19264T (=DSM 44701T), isolated from a smear-ripened cheese.</title>
        <authorList>
            <consortium name="US DOE Joint Genome Institute (JGI-PGF)"/>
            <person name="Walter F."/>
            <person name="Albersmeier A."/>
            <person name="Kalinowski J."/>
            <person name="Ruckert C."/>
        </authorList>
    </citation>
    <scope>NUCLEOTIDE SEQUENCE</scope>
    <source>
        <strain evidence="2">CGMCC 4.7201</strain>
    </source>
</reference>
<dbReference type="SUPFAM" id="SSF53187">
    <property type="entry name" value="Zn-dependent exopeptidases"/>
    <property type="match status" value="1"/>
</dbReference>
<dbReference type="PANTHER" id="PTHR11014">
    <property type="entry name" value="PEPTIDASE M20 FAMILY MEMBER"/>
    <property type="match status" value="1"/>
</dbReference>
<sequence length="149" mass="16587">MSSALDREVIAELAAGIEEELIELRREIHRHPELAGDEWRTSVLVADRLRAAGLAVWTGVGGHGVVAVLDGAGAGPTVAYRADMDAVDDEELFDTDFAYSRRPDQGRLLQFAGRGRLAPHRRDRDRRRPRTALVGLRSCPRRPARQRRA</sequence>
<evidence type="ECO:0000313" key="3">
    <source>
        <dbReference type="Proteomes" id="UP000641932"/>
    </source>
</evidence>